<dbReference type="AlphaFoldDB" id="A0A533I2Q3"/>
<dbReference type="SUPFAM" id="SSF53639">
    <property type="entry name" value="AraD/HMP-PK domain-like"/>
    <property type="match status" value="1"/>
</dbReference>
<proteinExistence type="inferred from homology"/>
<dbReference type="Pfam" id="PF13561">
    <property type="entry name" value="adh_short_C2"/>
    <property type="match status" value="1"/>
</dbReference>
<reference evidence="4 5" key="1">
    <citation type="journal article" date="2017" name="Nat. Commun.">
        <title>In situ click chemistry generation of cyclooxygenase-2 inhibitors.</title>
        <authorList>
            <person name="Bhardwaj A."/>
            <person name="Kaur J."/>
            <person name="Wuest M."/>
            <person name="Wuest F."/>
        </authorList>
    </citation>
    <scope>NUCLEOTIDE SEQUENCE [LARGE SCALE GENOMIC DNA]</scope>
    <source>
        <strain evidence="4">S2_012_000_R3_94</strain>
    </source>
</reference>
<dbReference type="EMBL" id="VAFL01000018">
    <property type="protein sequence ID" value="TKW64911.1"/>
    <property type="molecule type" value="Genomic_DNA"/>
</dbReference>
<evidence type="ECO:0000256" key="2">
    <source>
        <dbReference type="ARBA" id="ARBA00023002"/>
    </source>
</evidence>
<comment type="caution">
    <text evidence="4">The sequence shown here is derived from an EMBL/GenBank/DDBJ whole genome shotgun (WGS) entry which is preliminary data.</text>
</comment>
<feature type="domain" description="Class II aldolase/adducin N-terminal" evidence="3">
    <location>
        <begin position="29"/>
        <end position="228"/>
    </location>
</feature>
<organism evidence="4 5">
    <name type="scientific">Paracoccus denitrificans</name>
    <dbReference type="NCBI Taxonomy" id="266"/>
    <lineage>
        <taxon>Bacteria</taxon>
        <taxon>Pseudomonadati</taxon>
        <taxon>Pseudomonadota</taxon>
        <taxon>Alphaproteobacteria</taxon>
        <taxon>Rhodobacterales</taxon>
        <taxon>Paracoccaceae</taxon>
        <taxon>Paracoccus</taxon>
    </lineage>
</organism>
<dbReference type="NCBIfam" id="NF006192">
    <property type="entry name" value="PRK08324.1-6"/>
    <property type="match status" value="1"/>
</dbReference>
<dbReference type="GO" id="GO:0016491">
    <property type="term" value="F:oxidoreductase activity"/>
    <property type="evidence" value="ECO:0007669"/>
    <property type="project" value="UniProtKB-KW"/>
</dbReference>
<sequence length="692" mass="73100">MIENRWNAADAQAMQDKAGSDPAARELALRVYSSRLIGADPDLVMHGGGNTSLKAKAIDVYGDLVDVIHIKGSGWDLEVIEAAGLPAVRMAPLDRLRDLPALSDEAMVNVQRANLLDSAAPNPSVETLLHAWLPHTYVDHTHATAFLTLANLPEVADVTREIFGTRLTLVPYIMPGFALAKAAADAYAANPQAEGLLLVNHGHFTWGPDAKASYDRLIAQTNEVEAWLADRRPAPMRKATALPPQPRAQQTENLARLRGALASVLPDNAALPVLDLRRDDVTRAFTTRDDLPALAARGVATPDHVIRTKGHPLLVTQAMLDAGPDALRAAVAAFADDYRSYFDRNAPNAASPKTMLNPIPNLIWVEGTGIVGVGTSAASARIAGDIGTQTARVMADAERVGGFHPIAEPDLFDMEYWSLEQAKLGTGKPPRWQGRIVLVTGGAGAIGLATAKAFAAEGASVCVVDRDPEALQAANAQLGRDHGSVTCDITAPGAAQEAVAACVARFGGLDILVSNAGAAIGGEIATLPDDTLRRSFELNFFAHQAFAQAAIAVFRDQTAGRRTRGPGDAGQILLNVSKQAVNPGRNFGAYGLPKAATFFLLRQLALELGAEGIRVNGVNADRIRSGLLTDDMIKTRSAARGLDEASYMAGNLLGREVEADHVAQAFLALAGAARTTAHVMTVDGGNIEAALR</sequence>
<dbReference type="Proteomes" id="UP000315344">
    <property type="component" value="Unassembled WGS sequence"/>
</dbReference>
<dbReference type="SUPFAM" id="SSF51735">
    <property type="entry name" value="NAD(P)-binding Rossmann-fold domains"/>
    <property type="match status" value="1"/>
</dbReference>
<dbReference type="InterPro" id="IPR036409">
    <property type="entry name" value="Aldolase_II/adducin_N_sf"/>
</dbReference>
<dbReference type="Gene3D" id="3.40.225.10">
    <property type="entry name" value="Class II aldolase/adducin N-terminal domain"/>
    <property type="match status" value="1"/>
</dbReference>
<dbReference type="InterPro" id="IPR002347">
    <property type="entry name" value="SDR_fam"/>
</dbReference>
<dbReference type="Gene3D" id="3.40.50.720">
    <property type="entry name" value="NAD(P)-binding Rossmann-like Domain"/>
    <property type="match status" value="1"/>
</dbReference>
<dbReference type="SMART" id="SM01007">
    <property type="entry name" value="Aldolase_II"/>
    <property type="match status" value="1"/>
</dbReference>
<dbReference type="PANTHER" id="PTHR43669">
    <property type="entry name" value="5-KETO-D-GLUCONATE 5-REDUCTASE"/>
    <property type="match status" value="1"/>
</dbReference>
<protein>
    <submittedName>
        <fullName evidence="4">Bifunctional aldolase/short-chain dehydrogenase</fullName>
    </submittedName>
</protein>
<evidence type="ECO:0000313" key="4">
    <source>
        <dbReference type="EMBL" id="TKW64911.1"/>
    </source>
</evidence>
<dbReference type="InterPro" id="IPR036291">
    <property type="entry name" value="NAD(P)-bd_dom_sf"/>
</dbReference>
<evidence type="ECO:0000313" key="5">
    <source>
        <dbReference type="Proteomes" id="UP000315344"/>
    </source>
</evidence>
<comment type="similarity">
    <text evidence="1">Belongs to the short-chain dehydrogenases/reductases (SDR) family.</text>
</comment>
<accession>A0A533I2Q3</accession>
<gene>
    <name evidence="4" type="ORF">DI616_16900</name>
</gene>
<dbReference type="PRINTS" id="PR00081">
    <property type="entry name" value="GDHRDH"/>
</dbReference>
<dbReference type="PANTHER" id="PTHR43669:SF3">
    <property type="entry name" value="ALCOHOL DEHYDROGENASE, PUTATIVE (AFU_ORTHOLOGUE AFUA_3G03445)-RELATED"/>
    <property type="match status" value="1"/>
</dbReference>
<evidence type="ECO:0000259" key="3">
    <source>
        <dbReference type="SMART" id="SM01007"/>
    </source>
</evidence>
<keyword evidence="2" id="KW-0560">Oxidoreductase</keyword>
<dbReference type="Pfam" id="PF00596">
    <property type="entry name" value="Aldolase_II"/>
    <property type="match status" value="1"/>
</dbReference>
<evidence type="ECO:0000256" key="1">
    <source>
        <dbReference type="ARBA" id="ARBA00006484"/>
    </source>
</evidence>
<dbReference type="InterPro" id="IPR001303">
    <property type="entry name" value="Aldolase_II/adducin_N"/>
</dbReference>
<name>A0A533I2Q3_PARDE</name>